<evidence type="ECO:0000313" key="2">
    <source>
        <dbReference type="EMBL" id="GAA3901155.1"/>
    </source>
</evidence>
<comment type="caution">
    <text evidence="2">The sequence shown here is derived from an EMBL/GenBank/DDBJ whole genome shotgun (WGS) entry which is preliminary data.</text>
</comment>
<protein>
    <submittedName>
        <fullName evidence="2">Uncharacterized protein</fullName>
    </submittedName>
</protein>
<proteinExistence type="predicted"/>
<name>A0ABP7LFZ7_9SPHN</name>
<dbReference type="RefSeq" id="WP_344699537.1">
    <property type="nucleotide sequence ID" value="NZ_BAABBM010000001.1"/>
</dbReference>
<keyword evidence="1" id="KW-0812">Transmembrane</keyword>
<keyword evidence="3" id="KW-1185">Reference proteome</keyword>
<keyword evidence="1" id="KW-0472">Membrane</keyword>
<feature type="transmembrane region" description="Helical" evidence="1">
    <location>
        <begin position="41"/>
        <end position="62"/>
    </location>
</feature>
<reference evidence="3" key="1">
    <citation type="journal article" date="2019" name="Int. J. Syst. Evol. Microbiol.">
        <title>The Global Catalogue of Microorganisms (GCM) 10K type strain sequencing project: providing services to taxonomists for standard genome sequencing and annotation.</title>
        <authorList>
            <consortium name="The Broad Institute Genomics Platform"/>
            <consortium name="The Broad Institute Genome Sequencing Center for Infectious Disease"/>
            <person name="Wu L."/>
            <person name="Ma J."/>
        </authorList>
    </citation>
    <scope>NUCLEOTIDE SEQUENCE [LARGE SCALE GENOMIC DNA]</scope>
    <source>
        <strain evidence="3">JCM 17543</strain>
    </source>
</reference>
<sequence length="97" mass="10461">MLQIIGWLGCLYLFVKGLEILGDQGNRVNRFESDETRFAVPSLIAAILAISGALIFPLVIGAQANQISLARAPVQSYADCLKSAPSLAEMNHCDANR</sequence>
<dbReference type="Proteomes" id="UP001500827">
    <property type="component" value="Unassembled WGS sequence"/>
</dbReference>
<accession>A0ABP7LFZ7</accession>
<gene>
    <name evidence="2" type="ORF">GCM10022276_19930</name>
</gene>
<organism evidence="2 3">
    <name type="scientific">Sphingomonas limnosediminicola</name>
    <dbReference type="NCBI Taxonomy" id="940133"/>
    <lineage>
        <taxon>Bacteria</taxon>
        <taxon>Pseudomonadati</taxon>
        <taxon>Pseudomonadota</taxon>
        <taxon>Alphaproteobacteria</taxon>
        <taxon>Sphingomonadales</taxon>
        <taxon>Sphingomonadaceae</taxon>
        <taxon>Sphingomonas</taxon>
    </lineage>
</organism>
<keyword evidence="1" id="KW-1133">Transmembrane helix</keyword>
<evidence type="ECO:0000313" key="3">
    <source>
        <dbReference type="Proteomes" id="UP001500827"/>
    </source>
</evidence>
<evidence type="ECO:0000256" key="1">
    <source>
        <dbReference type="SAM" id="Phobius"/>
    </source>
</evidence>
<dbReference type="EMBL" id="BAABBM010000001">
    <property type="protein sequence ID" value="GAA3901155.1"/>
    <property type="molecule type" value="Genomic_DNA"/>
</dbReference>